<gene>
    <name evidence="1" type="ORF">PoB_003531300</name>
</gene>
<reference evidence="1 2" key="1">
    <citation type="journal article" date="2021" name="Elife">
        <title>Chloroplast acquisition without the gene transfer in kleptoplastic sea slugs, Plakobranchus ocellatus.</title>
        <authorList>
            <person name="Maeda T."/>
            <person name="Takahashi S."/>
            <person name="Yoshida T."/>
            <person name="Shimamura S."/>
            <person name="Takaki Y."/>
            <person name="Nagai Y."/>
            <person name="Toyoda A."/>
            <person name="Suzuki Y."/>
            <person name="Arimoto A."/>
            <person name="Ishii H."/>
            <person name="Satoh N."/>
            <person name="Nishiyama T."/>
            <person name="Hasebe M."/>
            <person name="Maruyama T."/>
            <person name="Minagawa J."/>
            <person name="Obokata J."/>
            <person name="Shigenobu S."/>
        </authorList>
    </citation>
    <scope>NUCLEOTIDE SEQUENCE [LARGE SCALE GENOMIC DNA]</scope>
</reference>
<sequence>MTSTGTGSKLHNTRNASLFRAVCERYFGAHRKQGQVQDGGQKLPSYIAYVCNKQDHGANVEPSAVSSSVLEYDLCQLQ</sequence>
<accession>A0AAV4APS5</accession>
<dbReference type="AlphaFoldDB" id="A0AAV4APS5"/>
<protein>
    <submittedName>
        <fullName evidence="1">Uncharacterized protein</fullName>
    </submittedName>
</protein>
<evidence type="ECO:0000313" key="1">
    <source>
        <dbReference type="EMBL" id="GFO08808.1"/>
    </source>
</evidence>
<dbReference type="Proteomes" id="UP000735302">
    <property type="component" value="Unassembled WGS sequence"/>
</dbReference>
<comment type="caution">
    <text evidence="1">The sequence shown here is derived from an EMBL/GenBank/DDBJ whole genome shotgun (WGS) entry which is preliminary data.</text>
</comment>
<keyword evidence="2" id="KW-1185">Reference proteome</keyword>
<organism evidence="1 2">
    <name type="scientific">Plakobranchus ocellatus</name>
    <dbReference type="NCBI Taxonomy" id="259542"/>
    <lineage>
        <taxon>Eukaryota</taxon>
        <taxon>Metazoa</taxon>
        <taxon>Spiralia</taxon>
        <taxon>Lophotrochozoa</taxon>
        <taxon>Mollusca</taxon>
        <taxon>Gastropoda</taxon>
        <taxon>Heterobranchia</taxon>
        <taxon>Euthyneura</taxon>
        <taxon>Panpulmonata</taxon>
        <taxon>Sacoglossa</taxon>
        <taxon>Placobranchoidea</taxon>
        <taxon>Plakobranchidae</taxon>
        <taxon>Plakobranchus</taxon>
    </lineage>
</organism>
<evidence type="ECO:0000313" key="2">
    <source>
        <dbReference type="Proteomes" id="UP000735302"/>
    </source>
</evidence>
<name>A0AAV4APS5_9GAST</name>
<dbReference type="EMBL" id="BLXT01004001">
    <property type="protein sequence ID" value="GFO08808.1"/>
    <property type="molecule type" value="Genomic_DNA"/>
</dbReference>
<proteinExistence type="predicted"/>